<organism evidence="7 8">
    <name type="scientific">Candidatus Chromulinivorax destructor</name>
    <dbReference type="NCBI Taxonomy" id="2066483"/>
    <lineage>
        <taxon>Bacteria</taxon>
        <taxon>Candidatus Babelota</taxon>
        <taxon>Candidatus Babeliae</taxon>
        <taxon>Candidatus Babeliales</taxon>
        <taxon>Candidatus Chromulinivoraceae</taxon>
        <taxon>Candidatus Chromulinivorax</taxon>
    </lineage>
</organism>
<keyword evidence="3" id="KW-0255">Endonuclease</keyword>
<dbReference type="AlphaFoldDB" id="A0A345ZCR4"/>
<evidence type="ECO:0000313" key="8">
    <source>
        <dbReference type="Proteomes" id="UP000254834"/>
    </source>
</evidence>
<dbReference type="KEGG" id="cdes:C0J27_05105"/>
<dbReference type="Proteomes" id="UP000254834">
    <property type="component" value="Chromosome"/>
</dbReference>
<dbReference type="Gene3D" id="3.30.230.10">
    <property type="match status" value="1"/>
</dbReference>
<dbReference type="SUPFAM" id="SSF54211">
    <property type="entry name" value="Ribosomal protein S5 domain 2-like"/>
    <property type="match status" value="1"/>
</dbReference>
<dbReference type="NCBIfam" id="TIGR00188">
    <property type="entry name" value="rnpA"/>
    <property type="match status" value="1"/>
</dbReference>
<dbReference type="EC" id="3.1.26.5" evidence="6"/>
<keyword evidence="5" id="KW-0694">RNA-binding</keyword>
<proteinExistence type="predicted"/>
<reference evidence="7 8" key="1">
    <citation type="submission" date="2017-12" db="EMBL/GenBank/DDBJ databases">
        <title>Chromulinavorax destructans is a abundant pathogen of dominant heterotrophic picoflagllates.</title>
        <authorList>
            <person name="Deeg C.M."/>
            <person name="Zimmer M."/>
            <person name="Suttle C.A."/>
        </authorList>
    </citation>
    <scope>NUCLEOTIDE SEQUENCE [LARGE SCALE GENOMIC DNA]</scope>
    <source>
        <strain evidence="7 8">SeV1</strain>
    </source>
</reference>
<gene>
    <name evidence="7" type="primary">rnpA</name>
    <name evidence="7" type="ORF">C0J27_05105</name>
</gene>
<evidence type="ECO:0000313" key="7">
    <source>
        <dbReference type="EMBL" id="AXK61081.1"/>
    </source>
</evidence>
<dbReference type="GO" id="GO:0000049">
    <property type="term" value="F:tRNA binding"/>
    <property type="evidence" value="ECO:0007669"/>
    <property type="project" value="InterPro"/>
</dbReference>
<dbReference type="EMBL" id="CP025544">
    <property type="protein sequence ID" value="AXK61081.1"/>
    <property type="molecule type" value="Genomic_DNA"/>
</dbReference>
<keyword evidence="4" id="KW-0378">Hydrolase</keyword>
<keyword evidence="1" id="KW-0819">tRNA processing</keyword>
<protein>
    <recommendedName>
        <fullName evidence="6">Ribonuclease P protein component</fullName>
        <ecNumber evidence="6">3.1.26.5</ecNumber>
    </recommendedName>
</protein>
<evidence type="ECO:0000256" key="4">
    <source>
        <dbReference type="ARBA" id="ARBA00022801"/>
    </source>
</evidence>
<evidence type="ECO:0000256" key="2">
    <source>
        <dbReference type="ARBA" id="ARBA00022722"/>
    </source>
</evidence>
<evidence type="ECO:0000256" key="3">
    <source>
        <dbReference type="ARBA" id="ARBA00022759"/>
    </source>
</evidence>
<dbReference type="OrthoDB" id="9810867at2"/>
<evidence type="ECO:0000256" key="1">
    <source>
        <dbReference type="ARBA" id="ARBA00022694"/>
    </source>
</evidence>
<evidence type="ECO:0000256" key="5">
    <source>
        <dbReference type="ARBA" id="ARBA00022884"/>
    </source>
</evidence>
<dbReference type="InterPro" id="IPR000100">
    <property type="entry name" value="RNase_P"/>
</dbReference>
<evidence type="ECO:0000256" key="6">
    <source>
        <dbReference type="NCBIfam" id="TIGR00188"/>
    </source>
</evidence>
<dbReference type="GO" id="GO:0008033">
    <property type="term" value="P:tRNA processing"/>
    <property type="evidence" value="ECO:0007669"/>
    <property type="project" value="UniProtKB-KW"/>
</dbReference>
<dbReference type="InterPro" id="IPR014721">
    <property type="entry name" value="Ribsml_uS5_D2-typ_fold_subgr"/>
</dbReference>
<keyword evidence="2" id="KW-0540">Nuclease</keyword>
<dbReference type="InterPro" id="IPR020568">
    <property type="entry name" value="Ribosomal_Su5_D2-typ_SF"/>
</dbReference>
<sequence>MKDVAKQISKFKRKEIDLLFQTTQAAYKSKELVILSAPCILSFGRVLLITSRKVGNAPERNLLRRWGRAIFYENKLFELNKDCVVIFKSAAKNLTFDQFKEILKKSVVVTPKTSKNNNSAANTIDVACPASSTIHS</sequence>
<name>A0A345ZCR4_9BACT</name>
<accession>A0A345ZCR4</accession>
<dbReference type="GO" id="GO:0004526">
    <property type="term" value="F:ribonuclease P activity"/>
    <property type="evidence" value="ECO:0007669"/>
    <property type="project" value="UniProtKB-UniRule"/>
</dbReference>
<dbReference type="Pfam" id="PF00825">
    <property type="entry name" value="Ribonuclease_P"/>
    <property type="match status" value="1"/>
</dbReference>
<keyword evidence="8" id="KW-1185">Reference proteome</keyword>
<dbReference type="RefSeq" id="WP_115586096.1">
    <property type="nucleotide sequence ID" value="NZ_CP025544.1"/>
</dbReference>